<evidence type="ECO:0000256" key="9">
    <source>
        <dbReference type="SAM" id="Coils"/>
    </source>
</evidence>
<dbReference type="InterPro" id="IPR048682">
    <property type="entry name" value="COG4"/>
</dbReference>
<evidence type="ECO:0000256" key="4">
    <source>
        <dbReference type="ARBA" id="ARBA00022448"/>
    </source>
</evidence>
<dbReference type="Proteomes" id="UP000298663">
    <property type="component" value="Chromosome X"/>
</dbReference>
<reference evidence="11 12" key="1">
    <citation type="journal article" date="2015" name="Genome Biol.">
        <title>Comparative genomics of Steinernema reveals deeply conserved gene regulatory networks.</title>
        <authorList>
            <person name="Dillman A.R."/>
            <person name="Macchietto M."/>
            <person name="Porter C.F."/>
            <person name="Rogers A."/>
            <person name="Williams B."/>
            <person name="Antoshechkin I."/>
            <person name="Lee M.M."/>
            <person name="Goodwin Z."/>
            <person name="Lu X."/>
            <person name="Lewis E.E."/>
            <person name="Goodrich-Blair H."/>
            <person name="Stock S.P."/>
            <person name="Adams B.J."/>
            <person name="Sternberg P.W."/>
            <person name="Mortazavi A."/>
        </authorList>
    </citation>
    <scope>NUCLEOTIDE SEQUENCE [LARGE SCALE GENOMIC DNA]</scope>
    <source>
        <strain evidence="11 12">ALL</strain>
    </source>
</reference>
<evidence type="ECO:0000256" key="7">
    <source>
        <dbReference type="ARBA" id="ARBA00023136"/>
    </source>
</evidence>
<evidence type="ECO:0000256" key="8">
    <source>
        <dbReference type="ARBA" id="ARBA00031340"/>
    </source>
</evidence>
<keyword evidence="5" id="KW-0653">Protein transport</keyword>
<evidence type="ECO:0000313" key="11">
    <source>
        <dbReference type="EMBL" id="TMS35373.1"/>
    </source>
</evidence>
<keyword evidence="6" id="KW-0333">Golgi apparatus</keyword>
<dbReference type="Gene3D" id="1.10.287.1060">
    <property type="entry name" value="ESAT-6-like"/>
    <property type="match status" value="1"/>
</dbReference>
<dbReference type="InterPro" id="IPR013167">
    <property type="entry name" value="COG4_M"/>
</dbReference>
<evidence type="ECO:0000256" key="5">
    <source>
        <dbReference type="ARBA" id="ARBA00022927"/>
    </source>
</evidence>
<reference evidence="11 12" key="2">
    <citation type="journal article" date="2019" name="G3 (Bethesda)">
        <title>Hybrid Assembly of the Genome of the Entomopathogenic Nematode Steinernema carpocapsae Identifies the X-Chromosome.</title>
        <authorList>
            <person name="Serra L."/>
            <person name="Macchietto M."/>
            <person name="Macias-Munoz A."/>
            <person name="McGill C.J."/>
            <person name="Rodriguez I.M."/>
            <person name="Rodriguez B."/>
            <person name="Murad R."/>
            <person name="Mortazavi A."/>
        </authorList>
    </citation>
    <scope>NUCLEOTIDE SEQUENCE [LARGE SCALE GENOMIC DNA]</scope>
    <source>
        <strain evidence="11 12">ALL</strain>
    </source>
</reference>
<keyword evidence="7" id="KW-0472">Membrane</keyword>
<dbReference type="GO" id="GO:0000139">
    <property type="term" value="C:Golgi membrane"/>
    <property type="evidence" value="ECO:0007669"/>
    <property type="project" value="UniProtKB-SubCell"/>
</dbReference>
<dbReference type="GO" id="GO:0017119">
    <property type="term" value="C:Golgi transport complex"/>
    <property type="evidence" value="ECO:0007669"/>
    <property type="project" value="TreeGrafter"/>
</dbReference>
<dbReference type="InterPro" id="IPR048680">
    <property type="entry name" value="COG4_N"/>
</dbReference>
<protein>
    <recommendedName>
        <fullName evidence="3">Conserved oligomeric Golgi complex subunit 4</fullName>
    </recommendedName>
    <alternativeName>
        <fullName evidence="8">Component of oligomeric Golgi complex 4</fullName>
    </alternativeName>
</protein>
<dbReference type="InterPro" id="IPR048684">
    <property type="entry name" value="COG4_C"/>
</dbReference>
<dbReference type="AlphaFoldDB" id="A0A4V6YSV4"/>
<organism evidence="11 12">
    <name type="scientific">Steinernema carpocapsae</name>
    <name type="common">Entomopathogenic nematode</name>
    <dbReference type="NCBI Taxonomy" id="34508"/>
    <lineage>
        <taxon>Eukaryota</taxon>
        <taxon>Metazoa</taxon>
        <taxon>Ecdysozoa</taxon>
        <taxon>Nematoda</taxon>
        <taxon>Chromadorea</taxon>
        <taxon>Rhabditida</taxon>
        <taxon>Tylenchina</taxon>
        <taxon>Panagrolaimomorpha</taxon>
        <taxon>Strongyloidoidea</taxon>
        <taxon>Steinernematidae</taxon>
        <taxon>Steinernema</taxon>
    </lineage>
</organism>
<dbReference type="Pfam" id="PF20663">
    <property type="entry name" value="COG4_N"/>
    <property type="match status" value="1"/>
</dbReference>
<accession>A0A4V6YSV4</accession>
<gene>
    <name evidence="11" type="ORF">L596_002788</name>
</gene>
<keyword evidence="9" id="KW-0175">Coiled coil</keyword>
<dbReference type="STRING" id="34508.A0A4V6YSV4"/>
<dbReference type="PANTHER" id="PTHR24016:SF0">
    <property type="entry name" value="CONSERVED OLIGOMERIC GOLGI COMPLEX SUBUNIT 4"/>
    <property type="match status" value="1"/>
</dbReference>
<name>A0A4V6YSV4_STECR</name>
<dbReference type="GO" id="GO:0015031">
    <property type="term" value="P:protein transport"/>
    <property type="evidence" value="ECO:0007669"/>
    <property type="project" value="UniProtKB-KW"/>
</dbReference>
<dbReference type="Pfam" id="PF08318">
    <property type="entry name" value="COG4_m"/>
    <property type="match status" value="1"/>
</dbReference>
<evidence type="ECO:0000256" key="1">
    <source>
        <dbReference type="ARBA" id="ARBA00004395"/>
    </source>
</evidence>
<dbReference type="Pfam" id="PF20662">
    <property type="entry name" value="COG4_C"/>
    <property type="match status" value="1"/>
</dbReference>
<keyword evidence="12" id="KW-1185">Reference proteome</keyword>
<dbReference type="EMBL" id="CM016762">
    <property type="protein sequence ID" value="TMS35373.1"/>
    <property type="molecule type" value="Genomic_DNA"/>
</dbReference>
<keyword evidence="4" id="KW-0813">Transport</keyword>
<evidence type="ECO:0000256" key="6">
    <source>
        <dbReference type="ARBA" id="ARBA00023034"/>
    </source>
</evidence>
<dbReference type="PANTHER" id="PTHR24016">
    <property type="entry name" value="CONSERVED OLIGOMERIC GOLGI COMPLEX SUBUNIT 4"/>
    <property type="match status" value="1"/>
</dbReference>
<dbReference type="GO" id="GO:0006890">
    <property type="term" value="P:retrograde vesicle-mediated transport, Golgi to endoplasmic reticulum"/>
    <property type="evidence" value="ECO:0007669"/>
    <property type="project" value="TreeGrafter"/>
</dbReference>
<dbReference type="SMART" id="SM00762">
    <property type="entry name" value="Cog4"/>
    <property type="match status" value="1"/>
</dbReference>
<evidence type="ECO:0000259" key="10">
    <source>
        <dbReference type="SMART" id="SM00762"/>
    </source>
</evidence>
<comment type="caution">
    <text evidence="11">The sequence shown here is derived from an EMBL/GenBank/DDBJ whole genome shotgun (WGS) entry which is preliminary data.</text>
</comment>
<proteinExistence type="inferred from homology"/>
<evidence type="ECO:0000256" key="3">
    <source>
        <dbReference type="ARBA" id="ARBA00020975"/>
    </source>
</evidence>
<dbReference type="Gene3D" id="1.20.58.1970">
    <property type="match status" value="1"/>
</dbReference>
<sequence length="802" mass="91022">MRSKRQVLGEERGCQMDVLLAEWRAELEEKRQHEERISRELSEALENAVKAGGSADIARSFNMSINRYSKKMKQLETSAIELATNLKTVSGLADNIADRVSALDLAKGRVVDCLQRVSDLRDLRTCSEGVDLAIQQEDYEQAAKHIHRFLTLDTAVFKMGEQIDARDAGQSMTHSYNVLRLAQTTLKGIIERKFDEAVETADIASMERFFKLFPLISEHKNGLERFGRYLCQKVDKLGEENYKVMMAGGTDDGRANVLFADCLTMIFEGIARIIEIHQPLIDNFYGADKLLLLMEMIQVSCDREIDRVINAFRKTRQYDEKFKAISKYMRSLDRTPDEKKVDALDLDILLSEVALMQSRTELYWKFMKRRLGEAPANATNAEETEQEKIDFFDPEMTEEEIEASKERIRKNRLECSQKLEQLVNRSLLGTRMQEIADKYLMMEQFYVTECMQKAVEMDVTEEGSLTSSVVDDFFFIVRKTIRRALSCSSVDCTCAMINYGAAVLEGDFLNHVGIPIQKGYPSVGWTAEAYQTAQTAYNVLQHGKTMAEAGPDNQRVQFIAAVNNVRAAIESIHSLKGSISEDIKKFMSGISSVESGKIDHSLTQFDELCRTFENFGSAAINALFKASIKPKLKSSADLFLDIPHDLTEDLLTEYEAVDPFMDNFIAQLDKQVAQFEKILLHANYQELLSAVCTEVAEQLERVIMKCTSNQFNRFGGLQLDKELRHLTSYLTSVAGWMVREKCFRISQIVSLLNVENVAEAVDVCEQFESSSQSIRSMSLSEVKKVLALRFDLPIDQIKSLTI</sequence>
<dbReference type="GO" id="GO:0007030">
    <property type="term" value="P:Golgi organization"/>
    <property type="evidence" value="ECO:0007669"/>
    <property type="project" value="TreeGrafter"/>
</dbReference>
<feature type="coiled-coil region" evidence="9">
    <location>
        <begin position="20"/>
        <end position="85"/>
    </location>
</feature>
<comment type="subcellular location">
    <subcellularLocation>
        <location evidence="1">Golgi apparatus membrane</location>
        <topology evidence="1">Peripheral membrane protein</topology>
    </subcellularLocation>
</comment>
<dbReference type="OrthoDB" id="47059at2759"/>
<evidence type="ECO:0000313" key="12">
    <source>
        <dbReference type="Proteomes" id="UP000298663"/>
    </source>
</evidence>
<evidence type="ECO:0000256" key="2">
    <source>
        <dbReference type="ARBA" id="ARBA00009215"/>
    </source>
</evidence>
<dbReference type="EMBL" id="AZBU02000001">
    <property type="protein sequence ID" value="TMS35373.1"/>
    <property type="molecule type" value="Genomic_DNA"/>
</dbReference>
<feature type="domain" description="COG4 transport protein middle alpha-helical bundle" evidence="10">
    <location>
        <begin position="179"/>
        <end position="517"/>
    </location>
</feature>
<comment type="similarity">
    <text evidence="2">Belongs to the COG4 family.</text>
</comment>